<dbReference type="AlphaFoldDB" id="A0A0A1TWK9"/>
<organism evidence="1 2">
    <name type="scientific">Entamoeba invadens IP1</name>
    <dbReference type="NCBI Taxonomy" id="370355"/>
    <lineage>
        <taxon>Eukaryota</taxon>
        <taxon>Amoebozoa</taxon>
        <taxon>Evosea</taxon>
        <taxon>Archamoebae</taxon>
        <taxon>Mastigamoebida</taxon>
        <taxon>Entamoebidae</taxon>
        <taxon>Entamoeba</taxon>
    </lineage>
</organism>
<dbReference type="Proteomes" id="UP000014680">
    <property type="component" value="Unassembled WGS sequence"/>
</dbReference>
<evidence type="ECO:0000313" key="1">
    <source>
        <dbReference type="EMBL" id="ELP85584.1"/>
    </source>
</evidence>
<keyword evidence="2" id="KW-1185">Reference proteome</keyword>
<accession>A0A0A1TWK9</accession>
<sequence length="91" mass="10907">MEYPTIKAHHIQNVFWWSDNESTWEKKEDLENSEYKPLITKYTKEFSHSDIPLKIIGKSLLNDTLFVRWRDGSYQFTSDVGLIYDYPELCI</sequence>
<reference evidence="1 2" key="1">
    <citation type="submission" date="2012-10" db="EMBL/GenBank/DDBJ databases">
        <authorList>
            <person name="Zafar N."/>
            <person name="Inman J."/>
            <person name="Hall N."/>
            <person name="Lorenzi H."/>
            <person name="Caler E."/>
        </authorList>
    </citation>
    <scope>NUCLEOTIDE SEQUENCE [LARGE SCALE GENOMIC DNA]</scope>
    <source>
        <strain evidence="1 2">IP1</strain>
    </source>
</reference>
<protein>
    <submittedName>
        <fullName evidence="1">Uncharacterized protein</fullName>
    </submittedName>
</protein>
<dbReference type="KEGG" id="eiv:EIN_408530"/>
<proteinExistence type="predicted"/>
<dbReference type="EMBL" id="KB207048">
    <property type="protein sequence ID" value="ELP85584.1"/>
    <property type="molecule type" value="Genomic_DNA"/>
</dbReference>
<name>A0A0A1TWK9_ENTIV</name>
<dbReference type="OMA" id="HESTWEM"/>
<gene>
    <name evidence="1" type="ORF">EIN_408530</name>
</gene>
<dbReference type="RefSeq" id="XP_004184930.1">
    <property type="nucleotide sequence ID" value="XM_004184882.1"/>
</dbReference>
<dbReference type="VEuPathDB" id="AmoebaDB:EIN_408530"/>
<dbReference type="OrthoDB" id="24863at2759"/>
<evidence type="ECO:0000313" key="2">
    <source>
        <dbReference type="Proteomes" id="UP000014680"/>
    </source>
</evidence>
<dbReference type="GeneID" id="14884669"/>